<dbReference type="AlphaFoldDB" id="X1L4W6"/>
<organism evidence="1">
    <name type="scientific">marine sediment metagenome</name>
    <dbReference type="NCBI Taxonomy" id="412755"/>
    <lineage>
        <taxon>unclassified sequences</taxon>
        <taxon>metagenomes</taxon>
        <taxon>ecological metagenomes</taxon>
    </lineage>
</organism>
<reference evidence="1" key="1">
    <citation type="journal article" date="2014" name="Front. Microbiol.">
        <title>High frequency of phylogenetically diverse reductive dehalogenase-homologous genes in deep subseafloor sedimentary metagenomes.</title>
        <authorList>
            <person name="Kawai M."/>
            <person name="Futagami T."/>
            <person name="Toyoda A."/>
            <person name="Takaki Y."/>
            <person name="Nishi S."/>
            <person name="Hori S."/>
            <person name="Arai W."/>
            <person name="Tsubouchi T."/>
            <person name="Morono Y."/>
            <person name="Uchiyama I."/>
            <person name="Ito T."/>
            <person name="Fujiyama A."/>
            <person name="Inagaki F."/>
            <person name="Takami H."/>
        </authorList>
    </citation>
    <scope>NUCLEOTIDE SEQUENCE</scope>
    <source>
        <strain evidence="1">Expedition CK06-06</strain>
    </source>
</reference>
<feature type="non-terminal residue" evidence="1">
    <location>
        <position position="1"/>
    </location>
</feature>
<dbReference type="GO" id="GO:0016787">
    <property type="term" value="F:hydrolase activity"/>
    <property type="evidence" value="ECO:0007669"/>
    <property type="project" value="InterPro"/>
</dbReference>
<dbReference type="InterPro" id="IPR039476">
    <property type="entry name" value="P2CMN_synthase_LarB"/>
</dbReference>
<gene>
    <name evidence="1" type="ORF">S03H2_72107</name>
</gene>
<name>X1L4W6_9ZZZZ</name>
<evidence type="ECO:0000313" key="1">
    <source>
        <dbReference type="EMBL" id="GAH97459.1"/>
    </source>
</evidence>
<dbReference type="PANTHER" id="PTHR43064">
    <property type="entry name" value="PHOSPHORIBOSYLAMINOIMIDAZOLE CARBOXYLASE-RELATED"/>
    <property type="match status" value="1"/>
</dbReference>
<comment type="caution">
    <text evidence="1">The sequence shown here is derived from an EMBL/GenBank/DDBJ whole genome shotgun (WGS) entry which is preliminary data.</text>
</comment>
<proteinExistence type="predicted"/>
<protein>
    <submittedName>
        <fullName evidence="1">Uncharacterized protein</fullName>
    </submittedName>
</protein>
<sequence>PSLGFQHRSDMGWGWGGIGALMTMLQTCSPKIAVVNIDNGFGGGVFAASIAKRSRQE</sequence>
<accession>X1L4W6</accession>
<dbReference type="EMBL" id="BARU01048572">
    <property type="protein sequence ID" value="GAH97459.1"/>
    <property type="molecule type" value="Genomic_DNA"/>
</dbReference>
<dbReference type="Gene3D" id="3.40.50.1970">
    <property type="match status" value="1"/>
</dbReference>
<dbReference type="PANTHER" id="PTHR43064:SF1">
    <property type="entry name" value="SLL1489 PROTEIN"/>
    <property type="match status" value="1"/>
</dbReference>